<dbReference type="EMBL" id="JACHFJ010000003">
    <property type="protein sequence ID" value="MBB5372775.1"/>
    <property type="molecule type" value="Genomic_DNA"/>
</dbReference>
<organism evidence="2 3">
    <name type="scientific">Acidocella aromatica</name>
    <dbReference type="NCBI Taxonomy" id="1303579"/>
    <lineage>
        <taxon>Bacteria</taxon>
        <taxon>Pseudomonadati</taxon>
        <taxon>Pseudomonadota</taxon>
        <taxon>Alphaproteobacteria</taxon>
        <taxon>Acetobacterales</taxon>
        <taxon>Acidocellaceae</taxon>
        <taxon>Acidocella</taxon>
    </lineage>
</organism>
<dbReference type="InterPro" id="IPR033469">
    <property type="entry name" value="CYTH-like_dom_sf"/>
</dbReference>
<keyword evidence="3" id="KW-1185">Reference proteome</keyword>
<sequence>MTDPVAVPVQTLRFLADAPTLAALPGSPLLDAPHTPPRARRVTQQYYDSSDFVLARHSVFLRMAKTRRGHRLELHMPDGEMAADIPGATPDLAALGPDWEVAVTTLLDGAALHPAFITDIKRLTRRAGEVEVALETGSILAEAEKQYVKEVVLTGPGWALYPFALTLTKKFPMQLQADSLEGRGAQLAGAPAPRQVKAGTGLTGMPSLDEAVVDLTQSCLSQFLANWPAFYRGDEVGAVHQMRVSMRRLRSVLGLFNRALPSAEFSGFRNEAKRIANVMGEARNWDVFLELLHEGPAAAFTTEPGMASILEQCREYRETGYEAVHTLLADPATSRFVLTVEAFLAKHGWRNGVPVEALDSLTAPALEFATANLLRLHRKVRKRGKHIISLNAHDRHLVRIELKKLRYAADLFGGLFTAKGKVKQYAAAAAGLQEELGHLNDLATARELLDRLDGSKPETARTIGIILGWCAHSALADDALLEKRWKAFTGTKPFAA</sequence>
<dbReference type="Pfam" id="PF05235">
    <property type="entry name" value="CHAD"/>
    <property type="match status" value="1"/>
</dbReference>
<dbReference type="PANTHER" id="PTHR39339:SF1">
    <property type="entry name" value="CHAD DOMAIN-CONTAINING PROTEIN"/>
    <property type="match status" value="1"/>
</dbReference>
<reference evidence="2 3" key="1">
    <citation type="submission" date="2020-08" db="EMBL/GenBank/DDBJ databases">
        <title>Genomic Encyclopedia of Type Strains, Phase IV (KMG-IV): sequencing the most valuable type-strain genomes for metagenomic binning, comparative biology and taxonomic classification.</title>
        <authorList>
            <person name="Goeker M."/>
        </authorList>
    </citation>
    <scope>NUCLEOTIDE SEQUENCE [LARGE SCALE GENOMIC DNA]</scope>
    <source>
        <strain evidence="2 3">DSM 27026</strain>
    </source>
</reference>
<dbReference type="RefSeq" id="WP_183265798.1">
    <property type="nucleotide sequence ID" value="NZ_JACHFJ010000003.1"/>
</dbReference>
<dbReference type="SMART" id="SM00880">
    <property type="entry name" value="CHAD"/>
    <property type="match status" value="1"/>
</dbReference>
<dbReference type="Proteomes" id="UP000553706">
    <property type="component" value="Unassembled WGS sequence"/>
</dbReference>
<evidence type="ECO:0000259" key="1">
    <source>
        <dbReference type="PROSITE" id="PS51708"/>
    </source>
</evidence>
<proteinExistence type="predicted"/>
<protein>
    <submittedName>
        <fullName evidence="2">CHAD domain-containing protein</fullName>
    </submittedName>
</protein>
<dbReference type="InterPro" id="IPR038186">
    <property type="entry name" value="CHAD_dom_sf"/>
</dbReference>
<dbReference type="SUPFAM" id="SSF55154">
    <property type="entry name" value="CYTH-like phosphatases"/>
    <property type="match status" value="1"/>
</dbReference>
<name>A0A840VHW2_9PROT</name>
<feature type="domain" description="CHAD" evidence="1">
    <location>
        <begin position="205"/>
        <end position="493"/>
    </location>
</feature>
<dbReference type="PROSITE" id="PS51708">
    <property type="entry name" value="CHAD"/>
    <property type="match status" value="1"/>
</dbReference>
<dbReference type="Gene3D" id="1.40.20.10">
    <property type="entry name" value="CHAD domain"/>
    <property type="match status" value="1"/>
</dbReference>
<dbReference type="PANTHER" id="PTHR39339">
    <property type="entry name" value="SLR1444 PROTEIN"/>
    <property type="match status" value="1"/>
</dbReference>
<comment type="caution">
    <text evidence="2">The sequence shown here is derived from an EMBL/GenBank/DDBJ whole genome shotgun (WGS) entry which is preliminary data.</text>
</comment>
<gene>
    <name evidence="2" type="ORF">HNP71_001026</name>
</gene>
<evidence type="ECO:0000313" key="2">
    <source>
        <dbReference type="EMBL" id="MBB5372775.1"/>
    </source>
</evidence>
<dbReference type="InterPro" id="IPR007899">
    <property type="entry name" value="CHAD_dom"/>
</dbReference>
<dbReference type="AlphaFoldDB" id="A0A840VHW2"/>
<evidence type="ECO:0000313" key="3">
    <source>
        <dbReference type="Proteomes" id="UP000553706"/>
    </source>
</evidence>
<accession>A0A840VHW2</accession>